<evidence type="ECO:0000313" key="6">
    <source>
        <dbReference type="EMBL" id="PXW63288.1"/>
    </source>
</evidence>
<dbReference type="InterPro" id="IPR050093">
    <property type="entry name" value="ABC_SmlMolc_Importer"/>
</dbReference>
<proteinExistence type="inferred from homology"/>
<dbReference type="RefSeq" id="WP_210206374.1">
    <property type="nucleotide sequence ID" value="NZ_JAHBRY010000002.1"/>
</dbReference>
<dbReference type="InterPro" id="IPR008995">
    <property type="entry name" value="Mo/tungstate-bd_C_term_dom"/>
</dbReference>
<dbReference type="Gene3D" id="3.40.50.300">
    <property type="entry name" value="P-loop containing nucleotide triphosphate hydrolases"/>
    <property type="match status" value="1"/>
</dbReference>
<dbReference type="SUPFAM" id="SSF50331">
    <property type="entry name" value="MOP-like"/>
    <property type="match status" value="1"/>
</dbReference>
<dbReference type="InterPro" id="IPR013611">
    <property type="entry name" value="Transp-assoc_OB_typ2"/>
</dbReference>
<dbReference type="AlphaFoldDB" id="A0A2V3UEI7"/>
<dbReference type="Pfam" id="PF08402">
    <property type="entry name" value="TOBE_2"/>
    <property type="match status" value="1"/>
</dbReference>
<dbReference type="EMBL" id="QJJK01000002">
    <property type="protein sequence ID" value="PXW63288.1"/>
    <property type="molecule type" value="Genomic_DNA"/>
</dbReference>
<gene>
    <name evidence="6" type="ORF">C7450_102203</name>
</gene>
<accession>A0A2V3UEI7</accession>
<dbReference type="SMART" id="SM00382">
    <property type="entry name" value="AAA"/>
    <property type="match status" value="1"/>
</dbReference>
<dbReference type="PANTHER" id="PTHR42781">
    <property type="entry name" value="SPERMIDINE/PUTRESCINE IMPORT ATP-BINDING PROTEIN POTA"/>
    <property type="match status" value="1"/>
</dbReference>
<dbReference type="GO" id="GO:0005524">
    <property type="term" value="F:ATP binding"/>
    <property type="evidence" value="ECO:0007669"/>
    <property type="project" value="UniProtKB-KW"/>
</dbReference>
<evidence type="ECO:0000256" key="2">
    <source>
        <dbReference type="ARBA" id="ARBA00022448"/>
    </source>
</evidence>
<dbReference type="GO" id="GO:0043190">
    <property type="term" value="C:ATP-binding cassette (ABC) transporter complex"/>
    <property type="evidence" value="ECO:0007669"/>
    <property type="project" value="InterPro"/>
</dbReference>
<comment type="similarity">
    <text evidence="1">Belongs to the ABC transporter superfamily.</text>
</comment>
<dbReference type="InterPro" id="IPR017871">
    <property type="entry name" value="ABC_transporter-like_CS"/>
</dbReference>
<organism evidence="6 7">
    <name type="scientific">Chelatococcus asaccharovorans</name>
    <dbReference type="NCBI Taxonomy" id="28210"/>
    <lineage>
        <taxon>Bacteria</taxon>
        <taxon>Pseudomonadati</taxon>
        <taxon>Pseudomonadota</taxon>
        <taxon>Alphaproteobacteria</taxon>
        <taxon>Hyphomicrobiales</taxon>
        <taxon>Chelatococcaceae</taxon>
        <taxon>Chelatococcus</taxon>
    </lineage>
</organism>
<name>A0A2V3UEI7_9HYPH</name>
<dbReference type="GO" id="GO:0022857">
    <property type="term" value="F:transmembrane transporter activity"/>
    <property type="evidence" value="ECO:0007669"/>
    <property type="project" value="InterPro"/>
</dbReference>
<dbReference type="FunFam" id="3.40.50.300:FF:000133">
    <property type="entry name" value="Spermidine/putrescine import ATP-binding protein PotA"/>
    <property type="match status" value="1"/>
</dbReference>
<dbReference type="PROSITE" id="PS00211">
    <property type="entry name" value="ABC_TRANSPORTER_1"/>
    <property type="match status" value="1"/>
</dbReference>
<keyword evidence="3" id="KW-0547">Nucleotide-binding</keyword>
<comment type="caution">
    <text evidence="6">The sequence shown here is derived from an EMBL/GenBank/DDBJ whole genome shotgun (WGS) entry which is preliminary data.</text>
</comment>
<evidence type="ECO:0000256" key="4">
    <source>
        <dbReference type="ARBA" id="ARBA00022840"/>
    </source>
</evidence>
<dbReference type="Proteomes" id="UP000248021">
    <property type="component" value="Unassembled WGS sequence"/>
</dbReference>
<keyword evidence="2" id="KW-0813">Transport</keyword>
<dbReference type="GO" id="GO:0016887">
    <property type="term" value="F:ATP hydrolysis activity"/>
    <property type="evidence" value="ECO:0007669"/>
    <property type="project" value="InterPro"/>
</dbReference>
<dbReference type="InterPro" id="IPR027417">
    <property type="entry name" value="P-loop_NTPase"/>
</dbReference>
<evidence type="ECO:0000256" key="3">
    <source>
        <dbReference type="ARBA" id="ARBA00022741"/>
    </source>
</evidence>
<keyword evidence="7" id="KW-1185">Reference proteome</keyword>
<sequence length="373" mass="39072">MSGTVELVGVTKRFGSHLAVDAISFGIGSGEFFSLLGPSGCGKSTTLRMLSGFEAPDEGTIRIAGQDMADVPPYRRPTNIVFQRWALFPHMSVEANVAFGLEAEGRPRAEIRSRVGDALALVGLSGFAARKPGQLSGGQMQRVALARALVKRPKVLLLDEPLSALDLKLRHQMQIELKRIQQEIGTTFVFVTHDQGEALAMSDKVAVMNAGRVEQIASPQELYDAPATRFVAGFIGHANLLPVTVEGAADGAANGLAMVRLGDLHFAAAVRETSIGDMPSGEAILALRFERVRIGAGPAAEAAGAAGAGVARATGVVRQMIFGGASVQYVVGLDAAPVEITAEQPHGAGAPVFAQGTPVTLSWEPADGRLFKA</sequence>
<evidence type="ECO:0000313" key="7">
    <source>
        <dbReference type="Proteomes" id="UP000248021"/>
    </source>
</evidence>
<dbReference type="InterPro" id="IPR003593">
    <property type="entry name" value="AAA+_ATPase"/>
</dbReference>
<dbReference type="GO" id="GO:0015847">
    <property type="term" value="P:putrescine transport"/>
    <property type="evidence" value="ECO:0007669"/>
    <property type="project" value="UniProtKB-ARBA"/>
</dbReference>
<dbReference type="Gene3D" id="2.40.50.100">
    <property type="match status" value="1"/>
</dbReference>
<dbReference type="PROSITE" id="PS50893">
    <property type="entry name" value="ABC_TRANSPORTER_2"/>
    <property type="match status" value="1"/>
</dbReference>
<dbReference type="SUPFAM" id="SSF52540">
    <property type="entry name" value="P-loop containing nucleoside triphosphate hydrolases"/>
    <property type="match status" value="1"/>
</dbReference>
<dbReference type="PANTHER" id="PTHR42781:SF4">
    <property type="entry name" value="SPERMIDINE_PUTRESCINE IMPORT ATP-BINDING PROTEIN POTA"/>
    <property type="match status" value="1"/>
</dbReference>
<keyword evidence="4" id="KW-0067">ATP-binding</keyword>
<evidence type="ECO:0000259" key="5">
    <source>
        <dbReference type="PROSITE" id="PS50893"/>
    </source>
</evidence>
<protein>
    <submittedName>
        <fullName evidence="6">ABC-type Fe3+/spermidine/putrescine transport system ATPase subunit</fullName>
    </submittedName>
</protein>
<reference evidence="6 7" key="1">
    <citation type="submission" date="2018-05" db="EMBL/GenBank/DDBJ databases">
        <title>Genomic Encyclopedia of Type Strains, Phase IV (KMG-IV): sequencing the most valuable type-strain genomes for metagenomic binning, comparative biology and taxonomic classification.</title>
        <authorList>
            <person name="Goeker M."/>
        </authorList>
    </citation>
    <scope>NUCLEOTIDE SEQUENCE [LARGE SCALE GENOMIC DNA]</scope>
    <source>
        <strain evidence="6 7">DSM 6462</strain>
    </source>
</reference>
<dbReference type="InterPro" id="IPR003439">
    <property type="entry name" value="ABC_transporter-like_ATP-bd"/>
</dbReference>
<evidence type="ECO:0000256" key="1">
    <source>
        <dbReference type="ARBA" id="ARBA00005417"/>
    </source>
</evidence>
<feature type="domain" description="ABC transporter" evidence="5">
    <location>
        <begin position="5"/>
        <end position="235"/>
    </location>
</feature>
<dbReference type="Pfam" id="PF00005">
    <property type="entry name" value="ABC_tran"/>
    <property type="match status" value="1"/>
</dbReference>